<keyword evidence="2 6" id="KW-0238">DNA-binding</keyword>
<dbReference type="STRING" id="206506.AAV32_09845"/>
<keyword evidence="1" id="KW-0805">Transcription regulation</keyword>
<comment type="caution">
    <text evidence="5">The sequence shown here is derived from an EMBL/GenBank/DDBJ whole genome shotgun (WGS) entry which is preliminary data.</text>
</comment>
<organism evidence="5 7">
    <name type="scientific">Kerstersia gyiorum</name>
    <dbReference type="NCBI Taxonomy" id="206506"/>
    <lineage>
        <taxon>Bacteria</taxon>
        <taxon>Pseudomonadati</taxon>
        <taxon>Pseudomonadota</taxon>
        <taxon>Betaproteobacteria</taxon>
        <taxon>Burkholderiales</taxon>
        <taxon>Alcaligenaceae</taxon>
        <taxon>Kerstersia</taxon>
    </lineage>
</organism>
<dbReference type="Proteomes" id="UP000292039">
    <property type="component" value="Unassembled WGS sequence"/>
</dbReference>
<dbReference type="PRINTS" id="PR00032">
    <property type="entry name" value="HTHARAC"/>
</dbReference>
<reference evidence="6 8" key="2">
    <citation type="submission" date="2019-02" db="EMBL/GenBank/DDBJ databases">
        <title>Genomic Encyclopedia of Type Strains, Phase IV (KMG-IV): sequencing the most valuable type-strain genomes for metagenomic binning, comparative biology and taxonomic classification.</title>
        <authorList>
            <person name="Goeker M."/>
        </authorList>
    </citation>
    <scope>NUCLEOTIDE SEQUENCE [LARGE SCALE GENOMIC DNA]</scope>
    <source>
        <strain evidence="6 8">DSM 16618</strain>
    </source>
</reference>
<protein>
    <submittedName>
        <fullName evidence="6">AraC-like DNA-binding protein</fullName>
    </submittedName>
</protein>
<accession>A0A171KSJ2</accession>
<dbReference type="Pfam" id="PF12833">
    <property type="entry name" value="HTH_18"/>
    <property type="match status" value="1"/>
</dbReference>
<keyword evidence="7" id="KW-1185">Reference proteome</keyword>
<dbReference type="PROSITE" id="PS01124">
    <property type="entry name" value="HTH_ARAC_FAMILY_2"/>
    <property type="match status" value="1"/>
</dbReference>
<dbReference type="AlphaFoldDB" id="A0A171KSJ2"/>
<dbReference type="RefSeq" id="WP_068370975.1">
    <property type="nucleotide sequence ID" value="NZ_CBCSEB010000008.1"/>
</dbReference>
<dbReference type="PANTHER" id="PTHR43280:SF2">
    <property type="entry name" value="HTH-TYPE TRANSCRIPTIONAL REGULATOR EXSA"/>
    <property type="match status" value="1"/>
</dbReference>
<evidence type="ECO:0000313" key="7">
    <source>
        <dbReference type="Proteomes" id="UP000078084"/>
    </source>
</evidence>
<dbReference type="SUPFAM" id="SSF46689">
    <property type="entry name" value="Homeodomain-like"/>
    <property type="match status" value="1"/>
</dbReference>
<feature type="domain" description="HTH araC/xylS-type" evidence="4">
    <location>
        <begin position="228"/>
        <end position="331"/>
    </location>
</feature>
<dbReference type="EMBL" id="SGWZ01000004">
    <property type="protein sequence ID" value="RZS67358.1"/>
    <property type="molecule type" value="Genomic_DNA"/>
</dbReference>
<evidence type="ECO:0000313" key="5">
    <source>
        <dbReference type="EMBL" id="KKO71859.1"/>
    </source>
</evidence>
<name>A0A171KSJ2_9BURK</name>
<dbReference type="InterPro" id="IPR020449">
    <property type="entry name" value="Tscrpt_reg_AraC-type_HTH"/>
</dbReference>
<dbReference type="Proteomes" id="UP000078084">
    <property type="component" value="Unassembled WGS sequence"/>
</dbReference>
<evidence type="ECO:0000256" key="2">
    <source>
        <dbReference type="ARBA" id="ARBA00023125"/>
    </source>
</evidence>
<dbReference type="OrthoDB" id="1050625at2"/>
<reference evidence="5 7" key="1">
    <citation type="submission" date="2015-04" db="EMBL/GenBank/DDBJ databases">
        <title>Genome sequence of Kerstersia gyiorum CG1.</title>
        <authorList>
            <person name="Greninger A.L."/>
            <person name="Kozyreva V."/>
            <person name="Chaturvedi V."/>
        </authorList>
    </citation>
    <scope>NUCLEOTIDE SEQUENCE [LARGE SCALE GENOMIC DNA]</scope>
    <source>
        <strain evidence="5 7">CG1</strain>
    </source>
</reference>
<dbReference type="InterPro" id="IPR009057">
    <property type="entry name" value="Homeodomain-like_sf"/>
</dbReference>
<dbReference type="InterPro" id="IPR018060">
    <property type="entry name" value="HTH_AraC"/>
</dbReference>
<dbReference type="GO" id="GO:0003700">
    <property type="term" value="F:DNA-binding transcription factor activity"/>
    <property type="evidence" value="ECO:0007669"/>
    <property type="project" value="InterPro"/>
</dbReference>
<evidence type="ECO:0000256" key="3">
    <source>
        <dbReference type="ARBA" id="ARBA00023163"/>
    </source>
</evidence>
<evidence type="ECO:0000313" key="8">
    <source>
        <dbReference type="Proteomes" id="UP000292039"/>
    </source>
</evidence>
<evidence type="ECO:0000259" key="4">
    <source>
        <dbReference type="PROSITE" id="PS01124"/>
    </source>
</evidence>
<dbReference type="SMART" id="SM00342">
    <property type="entry name" value="HTH_ARAC"/>
    <property type="match status" value="1"/>
</dbReference>
<dbReference type="GO" id="GO:0043565">
    <property type="term" value="F:sequence-specific DNA binding"/>
    <property type="evidence" value="ECO:0007669"/>
    <property type="project" value="InterPro"/>
</dbReference>
<dbReference type="PANTHER" id="PTHR43280">
    <property type="entry name" value="ARAC-FAMILY TRANSCRIPTIONAL REGULATOR"/>
    <property type="match status" value="1"/>
</dbReference>
<sequence>METYQAVKEEIPGILRHGIGTGAALDAATLLFYAHGSSFKILLSGVADEFISTSDLLGDGSGMMVHRFASAGMALHHLVKDDSWLLVRADRRISIFFRDSLKILPEGELVLFKGEDINAAAFQDFKGIILMMSGSSMSPYDRSLLTRHASTACFKSGWGRLLGSYLESLDCKTLCVVTKDASGRNVIEQQIMAMMRRALLERLNGVRSWSKKDGDGSGVQSRGELLFKKICSWISENHSNPEMSSEFVAEHFGISSRYIQNLFSKYGKGYTFVSFLREKRMQRAWDMITGVEHAHQNISEICWNCGFSDPVYFGKTFRAYFGMTPGQARRQGLRDAIPLRHRENAASMY</sequence>
<evidence type="ECO:0000256" key="1">
    <source>
        <dbReference type="ARBA" id="ARBA00023015"/>
    </source>
</evidence>
<gene>
    <name evidence="5" type="ORF">AAV32_09845</name>
    <name evidence="6" type="ORF">EV679_2577</name>
</gene>
<keyword evidence="3" id="KW-0804">Transcription</keyword>
<proteinExistence type="predicted"/>
<dbReference type="Gene3D" id="1.10.10.60">
    <property type="entry name" value="Homeodomain-like"/>
    <property type="match status" value="1"/>
</dbReference>
<evidence type="ECO:0000313" key="6">
    <source>
        <dbReference type="EMBL" id="RZS67358.1"/>
    </source>
</evidence>
<dbReference type="EMBL" id="LBNE01000005">
    <property type="protein sequence ID" value="KKO71859.1"/>
    <property type="molecule type" value="Genomic_DNA"/>
</dbReference>